<evidence type="ECO:0000313" key="1">
    <source>
        <dbReference type="EMBL" id="PTU22377.1"/>
    </source>
</evidence>
<dbReference type="EMBL" id="MSFN02000002">
    <property type="protein sequence ID" value="PTU22377.1"/>
    <property type="molecule type" value="Genomic_DNA"/>
</dbReference>
<reference evidence="1 2" key="1">
    <citation type="journal article" date="2018" name="Proc. Natl. Acad. Sci. U.S.A.">
        <title>Linking secondary metabolites to gene clusters through genome sequencing of six diverse Aspergillus species.</title>
        <authorList>
            <person name="Kaerboelling I."/>
            <person name="Vesth T.C."/>
            <person name="Frisvad J.C."/>
            <person name="Nybo J.L."/>
            <person name="Theobald S."/>
            <person name="Kuo A."/>
            <person name="Bowyer P."/>
            <person name="Matsuda Y."/>
            <person name="Mondo S."/>
            <person name="Lyhne E.K."/>
            <person name="Kogle M.E."/>
            <person name="Clum A."/>
            <person name="Lipzen A."/>
            <person name="Salamov A."/>
            <person name="Ngan C.Y."/>
            <person name="Daum C."/>
            <person name="Chiniquy J."/>
            <person name="Barry K."/>
            <person name="LaButti K."/>
            <person name="Haridas S."/>
            <person name="Simmons B.A."/>
            <person name="Magnuson J.K."/>
            <person name="Mortensen U.H."/>
            <person name="Larsen T.O."/>
            <person name="Grigoriev I.V."/>
            <person name="Baker S.E."/>
            <person name="Andersen M.R."/>
        </authorList>
    </citation>
    <scope>NUCLEOTIDE SEQUENCE [LARGE SCALE GENOMIC DNA]</scope>
    <source>
        <strain evidence="1 2">IBT 24754</strain>
    </source>
</reference>
<protein>
    <submittedName>
        <fullName evidence="1">Uncharacterized protein</fullName>
    </submittedName>
</protein>
<name>A0A2T5M1H1_9EURO</name>
<evidence type="ECO:0000313" key="2">
    <source>
        <dbReference type="Proteomes" id="UP000244073"/>
    </source>
</evidence>
<dbReference type="OrthoDB" id="5302289at2759"/>
<dbReference type="VEuPathDB" id="FungiDB:P175DRAFT_0498910"/>
<dbReference type="Proteomes" id="UP000244073">
    <property type="component" value="Unassembled WGS sequence"/>
</dbReference>
<dbReference type="AlphaFoldDB" id="A0A2T5M1H1"/>
<comment type="caution">
    <text evidence="1">The sequence shown here is derived from an EMBL/GenBank/DDBJ whole genome shotgun (WGS) entry which is preliminary data.</text>
</comment>
<dbReference type="GeneID" id="63813493"/>
<organism evidence="1 2">
    <name type="scientific">Aspergillus ochraceoroseus IBT 24754</name>
    <dbReference type="NCBI Taxonomy" id="1392256"/>
    <lineage>
        <taxon>Eukaryota</taxon>
        <taxon>Fungi</taxon>
        <taxon>Dikarya</taxon>
        <taxon>Ascomycota</taxon>
        <taxon>Pezizomycotina</taxon>
        <taxon>Eurotiomycetes</taxon>
        <taxon>Eurotiomycetidae</taxon>
        <taxon>Eurotiales</taxon>
        <taxon>Aspergillaceae</taxon>
        <taxon>Aspergillus</taxon>
        <taxon>Aspergillus subgen. Nidulantes</taxon>
    </lineage>
</organism>
<proteinExistence type="predicted"/>
<sequence length="101" mass="11499">MANSTPFNDKPAIMRALNAARNDEKGALEGPDGETLKAAGSELWRKVERDPDTYLLSRDEFALFNYFRKQYEKTPSNVPIVKKAVARFWDNYREDGPASKT</sequence>
<accession>A0A2T5M1H1</accession>
<dbReference type="RefSeq" id="XP_040753769.1">
    <property type="nucleotide sequence ID" value="XM_040896611.1"/>
</dbReference>
<gene>
    <name evidence="1" type="ORF">P175DRAFT_0498910</name>
</gene>